<comment type="caution">
    <text evidence="1">The sequence shown here is derived from an EMBL/GenBank/DDBJ whole genome shotgun (WGS) entry which is preliminary data.</text>
</comment>
<dbReference type="AlphaFoldDB" id="A0AB73GZH3"/>
<evidence type="ECO:0000313" key="1">
    <source>
        <dbReference type="EMBL" id="MBB5671192.1"/>
    </source>
</evidence>
<protein>
    <submittedName>
        <fullName evidence="1">Uncharacterized protein</fullName>
    </submittedName>
</protein>
<dbReference type="Proteomes" id="UP000528595">
    <property type="component" value="Unassembled WGS sequence"/>
</dbReference>
<name>A0AB73GZH3_9XANT</name>
<reference evidence="1" key="1">
    <citation type="submission" date="2020-08" db="EMBL/GenBank/DDBJ databases">
        <title>Studying the diversity of plant-associated saprophytic bacteria and their role in host health and plant-pathogen interactions.</title>
        <authorList>
            <person name="Potnis N."/>
        </authorList>
    </citation>
    <scope>NUCLEOTIDE SEQUENCE</scope>
    <source>
        <strain evidence="1">F21</strain>
    </source>
</reference>
<dbReference type="EMBL" id="JACIIQ010000010">
    <property type="protein sequence ID" value="MBB5671192.1"/>
    <property type="molecule type" value="Genomic_DNA"/>
</dbReference>
<gene>
    <name evidence="1" type="ORF">FHR65_002759</name>
</gene>
<proteinExistence type="predicted"/>
<organism evidence="1">
    <name type="scientific">Xanthomonas arboricola</name>
    <dbReference type="NCBI Taxonomy" id="56448"/>
    <lineage>
        <taxon>Bacteria</taxon>
        <taxon>Pseudomonadati</taxon>
        <taxon>Pseudomonadota</taxon>
        <taxon>Gammaproteobacteria</taxon>
        <taxon>Lysobacterales</taxon>
        <taxon>Lysobacteraceae</taxon>
        <taxon>Xanthomonas</taxon>
    </lineage>
</organism>
<accession>A0AB73GZH3</accession>
<sequence>MERPATLARMHRVDKDGVLKSSHYGSHPALAAHVTVRSAISWTSRHR</sequence>